<organism evidence="2 3">
    <name type="scientific">Fomitopsis schrenkii</name>
    <name type="common">Brown rot fungus</name>
    <dbReference type="NCBI Taxonomy" id="2126942"/>
    <lineage>
        <taxon>Eukaryota</taxon>
        <taxon>Fungi</taxon>
        <taxon>Dikarya</taxon>
        <taxon>Basidiomycota</taxon>
        <taxon>Agaricomycotina</taxon>
        <taxon>Agaricomycetes</taxon>
        <taxon>Polyporales</taxon>
        <taxon>Fomitopsis</taxon>
    </lineage>
</organism>
<reference evidence="2 3" key="1">
    <citation type="journal article" date="2012" name="Science">
        <title>The Paleozoic origin of enzymatic lignin decomposition reconstructed from 31 fungal genomes.</title>
        <authorList>
            <person name="Floudas D."/>
            <person name="Binder M."/>
            <person name="Riley R."/>
            <person name="Barry K."/>
            <person name="Blanchette R.A."/>
            <person name="Henrissat B."/>
            <person name="Martinez A.T."/>
            <person name="Otillar R."/>
            <person name="Spatafora J.W."/>
            <person name="Yadav J.S."/>
            <person name="Aerts A."/>
            <person name="Benoit I."/>
            <person name="Boyd A."/>
            <person name="Carlson A."/>
            <person name="Copeland A."/>
            <person name="Coutinho P.M."/>
            <person name="de Vries R.P."/>
            <person name="Ferreira P."/>
            <person name="Findley K."/>
            <person name="Foster B."/>
            <person name="Gaskell J."/>
            <person name="Glotzer D."/>
            <person name="Gorecki P."/>
            <person name="Heitman J."/>
            <person name="Hesse C."/>
            <person name="Hori C."/>
            <person name="Igarashi K."/>
            <person name="Jurgens J.A."/>
            <person name="Kallen N."/>
            <person name="Kersten P."/>
            <person name="Kohler A."/>
            <person name="Kuees U."/>
            <person name="Kumar T.K.A."/>
            <person name="Kuo A."/>
            <person name="LaButti K."/>
            <person name="Larrondo L.F."/>
            <person name="Lindquist E."/>
            <person name="Ling A."/>
            <person name="Lombard V."/>
            <person name="Lucas S."/>
            <person name="Lundell T."/>
            <person name="Martin R."/>
            <person name="McLaughlin D.J."/>
            <person name="Morgenstern I."/>
            <person name="Morin E."/>
            <person name="Murat C."/>
            <person name="Nagy L.G."/>
            <person name="Nolan M."/>
            <person name="Ohm R.A."/>
            <person name="Patyshakuliyeva A."/>
            <person name="Rokas A."/>
            <person name="Ruiz-Duenas F.J."/>
            <person name="Sabat G."/>
            <person name="Salamov A."/>
            <person name="Samejima M."/>
            <person name="Schmutz J."/>
            <person name="Slot J.C."/>
            <person name="St John F."/>
            <person name="Stenlid J."/>
            <person name="Sun H."/>
            <person name="Sun S."/>
            <person name="Syed K."/>
            <person name="Tsang A."/>
            <person name="Wiebenga A."/>
            <person name="Young D."/>
            <person name="Pisabarro A."/>
            <person name="Eastwood D.C."/>
            <person name="Martin F."/>
            <person name="Cullen D."/>
            <person name="Grigoriev I.V."/>
            <person name="Hibbett D.S."/>
        </authorList>
    </citation>
    <scope>NUCLEOTIDE SEQUENCE</scope>
    <source>
        <strain evidence="3">FP-58527</strain>
    </source>
</reference>
<proteinExistence type="predicted"/>
<dbReference type="InParanoid" id="S8F4W0"/>
<dbReference type="Proteomes" id="UP000015241">
    <property type="component" value="Unassembled WGS sequence"/>
</dbReference>
<dbReference type="EMBL" id="KE504248">
    <property type="protein sequence ID" value="EPS93994.1"/>
    <property type="molecule type" value="Genomic_DNA"/>
</dbReference>
<dbReference type="AlphaFoldDB" id="S8F4W0"/>
<accession>S8F4W0</accession>
<dbReference type="OrthoDB" id="3269581at2759"/>
<evidence type="ECO:0000313" key="2">
    <source>
        <dbReference type="EMBL" id="EPS93994.1"/>
    </source>
</evidence>
<name>S8F4W0_FOMSC</name>
<feature type="compositionally biased region" description="Basic and acidic residues" evidence="1">
    <location>
        <begin position="109"/>
        <end position="122"/>
    </location>
</feature>
<feature type="region of interest" description="Disordered" evidence="1">
    <location>
        <begin position="15"/>
        <end position="158"/>
    </location>
</feature>
<evidence type="ECO:0000313" key="3">
    <source>
        <dbReference type="Proteomes" id="UP000015241"/>
    </source>
</evidence>
<dbReference type="STRING" id="743788.S8F4W0"/>
<evidence type="ECO:0000256" key="1">
    <source>
        <dbReference type="SAM" id="MobiDB-lite"/>
    </source>
</evidence>
<dbReference type="HOGENOM" id="CLU_1669425_0_0_1"/>
<protein>
    <submittedName>
        <fullName evidence="2">Uncharacterized protein</fullName>
    </submittedName>
</protein>
<keyword evidence="3" id="KW-1185">Reference proteome</keyword>
<sequence length="158" mass="16868">MSSFKFPLDIAKAVSAPTSLPGGSLGHKETSLNAAAKPFTVSRYSGTLGPRPASEGGEDTPPAGPSSEPGAAHNLPYPPTMKSKRAPIPLDFKHPVSTNTVPAVRSRPSSRDIFEHSPRPSLDDLNMPPISHRISRNPMFNEPGLREPSPPNNIFTPE</sequence>
<gene>
    <name evidence="2" type="ORF">FOMPIDRAFT_161312</name>
</gene>